<gene>
    <name evidence="1" type="ORF">D7321_05450</name>
</gene>
<accession>A0A9W3Z168</accession>
<dbReference type="RefSeq" id="WP_127835770.1">
    <property type="nucleotide sequence ID" value="NZ_CP032680.1"/>
</dbReference>
<evidence type="ECO:0000313" key="1">
    <source>
        <dbReference type="EMBL" id="AZZ67567.1"/>
    </source>
</evidence>
<dbReference type="InterPro" id="IPR009660">
    <property type="entry name" value="Phage_A500_Gp15"/>
</dbReference>
<sequence>MLSLTDTPLSAIKFDDRIYQVNLAFDTVIKYLELAESDEPNQEKKAIRLFFGDQKLPLDPDFFESSFKLINETITKAPYQSNSSMNFGMQIAPQQLYSYRQDADAIYASFLMQYHIDLLKERGKMHWCVFRALFDGLSEDTPIQRIIELRQKNLTDVPDEQRGKVMQLQQYYALKLKKPKTEEDVFNNSSLSSAFASLMNTAKGG</sequence>
<proteinExistence type="predicted"/>
<protein>
    <recommendedName>
        <fullName evidence="3">Bacteriophage Gp15 protein</fullName>
    </recommendedName>
</protein>
<organism evidence="1 2">
    <name type="scientific">Lactobacillus johnsonii</name>
    <dbReference type="NCBI Taxonomy" id="33959"/>
    <lineage>
        <taxon>Bacteria</taxon>
        <taxon>Bacillati</taxon>
        <taxon>Bacillota</taxon>
        <taxon>Bacilli</taxon>
        <taxon>Lactobacillales</taxon>
        <taxon>Lactobacillaceae</taxon>
        <taxon>Lactobacillus</taxon>
    </lineage>
</organism>
<reference evidence="1 2" key="1">
    <citation type="submission" date="2018-10" db="EMBL/GenBank/DDBJ databases">
        <title>Complete genome sequencing of Lactobacillus johnsonii ZLJ010.</title>
        <authorList>
            <person name="Zhang W."/>
            <person name="Ji H."/>
            <person name="Wang J."/>
            <person name="Zhang D."/>
            <person name="Liu H."/>
            <person name="Wang S."/>
            <person name="Wang Y."/>
        </authorList>
    </citation>
    <scope>NUCLEOTIDE SEQUENCE [LARGE SCALE GENOMIC DNA]</scope>
    <source>
        <strain evidence="1 2">ZLJ010</strain>
    </source>
</reference>
<evidence type="ECO:0000313" key="2">
    <source>
        <dbReference type="Proteomes" id="UP000283758"/>
    </source>
</evidence>
<dbReference type="AlphaFoldDB" id="A0A9W3Z168"/>
<name>A0A9W3Z168_LACJH</name>
<evidence type="ECO:0008006" key="3">
    <source>
        <dbReference type="Google" id="ProtNLM"/>
    </source>
</evidence>
<dbReference type="EMBL" id="CP032680">
    <property type="protein sequence ID" value="AZZ67567.1"/>
    <property type="molecule type" value="Genomic_DNA"/>
</dbReference>
<dbReference type="Proteomes" id="UP000283758">
    <property type="component" value="Chromosome"/>
</dbReference>
<dbReference type="Pfam" id="PF06854">
    <property type="entry name" value="Phage_Gp15"/>
    <property type="match status" value="1"/>
</dbReference>